<keyword evidence="7 8" id="KW-0472">Membrane</keyword>
<dbReference type="RefSeq" id="WP_081554338.1">
    <property type="nucleotide sequence ID" value="NZ_MUKV01000001.1"/>
</dbReference>
<feature type="domain" description="ArnT-like N-terminal" evidence="9">
    <location>
        <begin position="19"/>
        <end position="241"/>
    </location>
</feature>
<keyword evidence="5 8" id="KW-0812">Transmembrane</keyword>
<dbReference type="Proteomes" id="UP000192721">
    <property type="component" value="Unassembled WGS sequence"/>
</dbReference>
<evidence type="ECO:0000313" key="10">
    <source>
        <dbReference type="EMBL" id="OQS44277.1"/>
    </source>
</evidence>
<evidence type="ECO:0000256" key="3">
    <source>
        <dbReference type="ARBA" id="ARBA00022676"/>
    </source>
</evidence>
<evidence type="ECO:0000256" key="4">
    <source>
        <dbReference type="ARBA" id="ARBA00022679"/>
    </source>
</evidence>
<dbReference type="GO" id="GO:0000030">
    <property type="term" value="F:mannosyltransferase activity"/>
    <property type="evidence" value="ECO:0007669"/>
    <property type="project" value="InterPro"/>
</dbReference>
<sequence length="494" mass="54918">MKLSTLPRWQQCGIAVLLLLLLLRLIGLWTIPLTDTTEARYGEIARKMLETGNWVTLWHDYGIPFWAKPPLSSWLSAAGMALFGVNEAAARLPSLLLAIATLGLCAHLILRRSGREAAMAAALILASSLLFLGAAGTVMTDPALLFCVTLSQAAFWHAIARGSRGWGYVFFAGLGLGLLAKGPLAVVLVGMPIFFWVLLRNQWLALWRKLPWIRGTLLMFAIAAPWYALAELRTPGFLDYFIMGEHVSRFLDSGWKGDKYGFAHATPRGMIWLYTLGAIFPWSVAMLAWLARHGAKLPRLRRDDDGWLLYLALWTLMTLLFFSLSGNIIFPYSLPMLPGCALLFAELWHRARGGDAKRSALPGIAAIGALLMLALLAFNHYDGNRYLRTQKQVVAAWQAQQPSADSALIYWSGRREFSAEFYSHGRVRTTQDPQQLRAWLAGKAGSFIVCDVNDLERLPADVRARFTERARFNIMSDTMLLLADTAPAAPTEAH</sequence>
<evidence type="ECO:0000259" key="9">
    <source>
        <dbReference type="Pfam" id="PF02366"/>
    </source>
</evidence>
<dbReference type="InterPro" id="IPR050297">
    <property type="entry name" value="LipidA_mod_glycosyltrf_83"/>
</dbReference>
<reference evidence="10 11" key="1">
    <citation type="submission" date="2017-02" db="EMBL/GenBank/DDBJ databases">
        <title>Chromobacterium haemolyticum H5244.</title>
        <authorList>
            <person name="Gulvik C.A."/>
        </authorList>
    </citation>
    <scope>NUCLEOTIDE SEQUENCE [LARGE SCALE GENOMIC DNA]</scope>
    <source>
        <strain evidence="10 11">H5244</strain>
    </source>
</reference>
<feature type="transmembrane region" description="Helical" evidence="8">
    <location>
        <begin position="166"/>
        <end position="199"/>
    </location>
</feature>
<feature type="transmembrane region" description="Helical" evidence="8">
    <location>
        <begin position="271"/>
        <end position="291"/>
    </location>
</feature>
<dbReference type="GO" id="GO:0006493">
    <property type="term" value="P:protein O-linked glycosylation"/>
    <property type="evidence" value="ECO:0007669"/>
    <property type="project" value="InterPro"/>
</dbReference>
<name>A0A1W0DBB8_9NEIS</name>
<keyword evidence="6 8" id="KW-1133">Transmembrane helix</keyword>
<keyword evidence="4 10" id="KW-0808">Transferase</keyword>
<dbReference type="Pfam" id="PF02366">
    <property type="entry name" value="PMT"/>
    <property type="match status" value="1"/>
</dbReference>
<keyword evidence="3 10" id="KW-0328">Glycosyltransferase</keyword>
<protein>
    <submittedName>
        <fullName evidence="10">Dolichyl-phosphate-mannose--protein mannosyltransferase</fullName>
    </submittedName>
</protein>
<evidence type="ECO:0000256" key="5">
    <source>
        <dbReference type="ARBA" id="ARBA00022692"/>
    </source>
</evidence>
<comment type="subcellular location">
    <subcellularLocation>
        <location evidence="1">Cell membrane</location>
        <topology evidence="1">Multi-pass membrane protein</topology>
    </subcellularLocation>
</comment>
<evidence type="ECO:0000256" key="1">
    <source>
        <dbReference type="ARBA" id="ARBA00004651"/>
    </source>
</evidence>
<comment type="caution">
    <text evidence="10">The sequence shown here is derived from an EMBL/GenBank/DDBJ whole genome shotgun (WGS) entry which is preliminary data.</text>
</comment>
<dbReference type="GO" id="GO:0009103">
    <property type="term" value="P:lipopolysaccharide biosynthetic process"/>
    <property type="evidence" value="ECO:0007669"/>
    <property type="project" value="UniProtKB-ARBA"/>
</dbReference>
<dbReference type="GO" id="GO:0016763">
    <property type="term" value="F:pentosyltransferase activity"/>
    <property type="evidence" value="ECO:0007669"/>
    <property type="project" value="TreeGrafter"/>
</dbReference>
<feature type="transmembrane region" description="Helical" evidence="8">
    <location>
        <begin position="307"/>
        <end position="324"/>
    </location>
</feature>
<gene>
    <name evidence="10" type="ORF">B0T45_01375</name>
</gene>
<feature type="transmembrane region" description="Helical" evidence="8">
    <location>
        <begin position="117"/>
        <end position="136"/>
    </location>
</feature>
<feature type="transmembrane region" description="Helical" evidence="8">
    <location>
        <begin position="12"/>
        <end position="31"/>
    </location>
</feature>
<feature type="transmembrane region" description="Helical" evidence="8">
    <location>
        <begin position="360"/>
        <end position="381"/>
    </location>
</feature>
<keyword evidence="2" id="KW-1003">Cell membrane</keyword>
<evidence type="ECO:0000256" key="6">
    <source>
        <dbReference type="ARBA" id="ARBA00022989"/>
    </source>
</evidence>
<dbReference type="PANTHER" id="PTHR33908">
    <property type="entry name" value="MANNOSYLTRANSFERASE YKCB-RELATED"/>
    <property type="match status" value="1"/>
</dbReference>
<feature type="transmembrane region" description="Helical" evidence="8">
    <location>
        <begin position="92"/>
        <end position="110"/>
    </location>
</feature>
<accession>A0A1W0DBB8</accession>
<dbReference type="GO" id="GO:0005886">
    <property type="term" value="C:plasma membrane"/>
    <property type="evidence" value="ECO:0007669"/>
    <property type="project" value="UniProtKB-SubCell"/>
</dbReference>
<dbReference type="InterPro" id="IPR003342">
    <property type="entry name" value="ArnT-like_N"/>
</dbReference>
<organism evidence="10 11">
    <name type="scientific">Chromobacterium haemolyticum</name>
    <dbReference type="NCBI Taxonomy" id="394935"/>
    <lineage>
        <taxon>Bacteria</taxon>
        <taxon>Pseudomonadati</taxon>
        <taxon>Pseudomonadota</taxon>
        <taxon>Betaproteobacteria</taxon>
        <taxon>Neisseriales</taxon>
        <taxon>Chromobacteriaceae</taxon>
        <taxon>Chromobacterium</taxon>
    </lineage>
</organism>
<proteinExistence type="predicted"/>
<evidence type="ECO:0000313" key="11">
    <source>
        <dbReference type="Proteomes" id="UP000192721"/>
    </source>
</evidence>
<evidence type="ECO:0000256" key="7">
    <source>
        <dbReference type="ARBA" id="ARBA00023136"/>
    </source>
</evidence>
<dbReference type="PANTHER" id="PTHR33908:SF3">
    <property type="entry name" value="UNDECAPRENYL PHOSPHATE-ALPHA-4-AMINO-4-DEOXY-L-ARABINOSE ARABINOSYL TRANSFERASE"/>
    <property type="match status" value="1"/>
</dbReference>
<dbReference type="GO" id="GO:0010041">
    <property type="term" value="P:response to iron(III) ion"/>
    <property type="evidence" value="ECO:0007669"/>
    <property type="project" value="TreeGrafter"/>
</dbReference>
<dbReference type="AlphaFoldDB" id="A0A1W0DBB8"/>
<evidence type="ECO:0000256" key="2">
    <source>
        <dbReference type="ARBA" id="ARBA00022475"/>
    </source>
</evidence>
<dbReference type="EMBL" id="MUKV01000001">
    <property type="protein sequence ID" value="OQS44277.1"/>
    <property type="molecule type" value="Genomic_DNA"/>
</dbReference>
<evidence type="ECO:0000256" key="8">
    <source>
        <dbReference type="SAM" id="Phobius"/>
    </source>
</evidence>
<feature type="transmembrane region" description="Helical" evidence="8">
    <location>
        <begin position="211"/>
        <end position="229"/>
    </location>
</feature>